<comment type="subcellular location">
    <subcellularLocation>
        <location evidence="1">Mitochondrion inner membrane</location>
        <topology evidence="1">Single-pass membrane protein</topology>
        <orientation evidence="1">Matrix side</orientation>
    </subcellularLocation>
</comment>
<evidence type="ECO:0000313" key="13">
    <source>
        <dbReference type="Proteomes" id="UP000578343"/>
    </source>
</evidence>
<feature type="transmembrane region" description="Helical" evidence="11">
    <location>
        <begin position="20"/>
        <end position="38"/>
    </location>
</feature>
<accession>A0A7K9E190</accession>
<evidence type="ECO:0000256" key="6">
    <source>
        <dbReference type="ARBA" id="ARBA00022792"/>
    </source>
</evidence>
<dbReference type="PIRSF" id="PIRSF017834">
    <property type="entry name" value="NADH-UbQ_OxRdtase_b14.5b"/>
    <property type="match status" value="1"/>
</dbReference>
<evidence type="ECO:0000256" key="8">
    <source>
        <dbReference type="ARBA" id="ARBA00022989"/>
    </source>
</evidence>
<keyword evidence="10 11" id="KW-0472">Membrane</keyword>
<dbReference type="Proteomes" id="UP000578343">
    <property type="component" value="Unassembled WGS sequence"/>
</dbReference>
<dbReference type="InterPro" id="IPR009423">
    <property type="entry name" value="NDUC2"/>
</dbReference>
<feature type="non-terminal residue" evidence="12">
    <location>
        <position position="96"/>
    </location>
</feature>
<evidence type="ECO:0000256" key="10">
    <source>
        <dbReference type="ARBA" id="ARBA00023136"/>
    </source>
</evidence>
<dbReference type="OrthoDB" id="6329847at2759"/>
<keyword evidence="8 11" id="KW-1133">Transmembrane helix</keyword>
<evidence type="ECO:0000256" key="2">
    <source>
        <dbReference type="ARBA" id="ARBA00008674"/>
    </source>
</evidence>
<keyword evidence="6" id="KW-0999">Mitochondrion inner membrane</keyword>
<dbReference type="GO" id="GO:0005743">
    <property type="term" value="C:mitochondrial inner membrane"/>
    <property type="evidence" value="ECO:0007669"/>
    <property type="project" value="UniProtKB-SubCell"/>
</dbReference>
<dbReference type="Pfam" id="PF06374">
    <property type="entry name" value="NDUF_C2"/>
    <property type="match status" value="1"/>
</dbReference>
<protein>
    <submittedName>
        <fullName evidence="12">NDUC2 dehydrogenase</fullName>
    </submittedName>
</protein>
<keyword evidence="7" id="KW-0249">Electron transport</keyword>
<name>A0A7K9E190_BARMA</name>
<organism evidence="12 13">
    <name type="scientific">Baryphthengus martii</name>
    <name type="common">Rufous motmot</name>
    <dbReference type="NCBI Taxonomy" id="176943"/>
    <lineage>
        <taxon>Eukaryota</taxon>
        <taxon>Metazoa</taxon>
        <taxon>Chordata</taxon>
        <taxon>Craniata</taxon>
        <taxon>Vertebrata</taxon>
        <taxon>Euteleostomi</taxon>
        <taxon>Archelosauria</taxon>
        <taxon>Archosauria</taxon>
        <taxon>Dinosauria</taxon>
        <taxon>Saurischia</taxon>
        <taxon>Theropoda</taxon>
        <taxon>Coelurosauria</taxon>
        <taxon>Aves</taxon>
        <taxon>Neognathae</taxon>
        <taxon>Neoaves</taxon>
        <taxon>Telluraves</taxon>
        <taxon>Coraciimorphae</taxon>
        <taxon>Coraciiformes</taxon>
        <taxon>Momotidae</taxon>
        <taxon>Baryphthengus</taxon>
    </lineage>
</organism>
<gene>
    <name evidence="12" type="primary">Ndufc2</name>
    <name evidence="12" type="ORF">BARMAR_R07832</name>
</gene>
<dbReference type="EMBL" id="VWZK01004762">
    <property type="protein sequence ID" value="NXG70639.1"/>
    <property type="molecule type" value="Genomic_DNA"/>
</dbReference>
<sequence length="96" mass="11037">MVFLPDESRSLPPPPIVNGASIWLGLIGWVSAMLDNGFNHRPIIRAGVHRQLLFTTVGWFAGYYLSKRMNYIHAKLDRDLFEYVRHHPEDFKTAGI</sequence>
<keyword evidence="3" id="KW-0813">Transport</keyword>
<evidence type="ECO:0000313" key="12">
    <source>
        <dbReference type="EMBL" id="NXG70639.1"/>
    </source>
</evidence>
<keyword evidence="9" id="KW-0496">Mitochondrion</keyword>
<dbReference type="PANTHER" id="PTHR13099">
    <property type="entry name" value="NADH-UBIQUINONE OXIDOREDUCTASE SUBUNIT B14.5B"/>
    <property type="match status" value="1"/>
</dbReference>
<evidence type="ECO:0000256" key="7">
    <source>
        <dbReference type="ARBA" id="ARBA00022982"/>
    </source>
</evidence>
<dbReference type="PANTHER" id="PTHR13099:SF0">
    <property type="entry name" value="NADH DEHYDROGENASE [UBIQUINONE] 1 SUBUNIT C2-RELATED"/>
    <property type="match status" value="1"/>
</dbReference>
<keyword evidence="4" id="KW-0679">Respiratory chain</keyword>
<evidence type="ECO:0000256" key="9">
    <source>
        <dbReference type="ARBA" id="ARBA00023128"/>
    </source>
</evidence>
<feature type="transmembrane region" description="Helical" evidence="11">
    <location>
        <begin position="50"/>
        <end position="66"/>
    </location>
</feature>
<dbReference type="GO" id="GO:0006120">
    <property type="term" value="P:mitochondrial electron transport, NADH to ubiquinone"/>
    <property type="evidence" value="ECO:0007669"/>
    <property type="project" value="InterPro"/>
</dbReference>
<comment type="caution">
    <text evidence="12">The sequence shown here is derived from an EMBL/GenBank/DDBJ whole genome shotgun (WGS) entry which is preliminary data.</text>
</comment>
<evidence type="ECO:0000256" key="5">
    <source>
        <dbReference type="ARBA" id="ARBA00022692"/>
    </source>
</evidence>
<evidence type="ECO:0000256" key="3">
    <source>
        <dbReference type="ARBA" id="ARBA00022448"/>
    </source>
</evidence>
<keyword evidence="5 11" id="KW-0812">Transmembrane</keyword>
<proteinExistence type="inferred from homology"/>
<evidence type="ECO:0000256" key="1">
    <source>
        <dbReference type="ARBA" id="ARBA00004298"/>
    </source>
</evidence>
<reference evidence="12 13" key="1">
    <citation type="submission" date="2019-09" db="EMBL/GenBank/DDBJ databases">
        <title>Bird 10,000 Genomes (B10K) Project - Family phase.</title>
        <authorList>
            <person name="Zhang G."/>
        </authorList>
    </citation>
    <scope>NUCLEOTIDE SEQUENCE [LARGE SCALE GENOMIC DNA]</scope>
    <source>
        <strain evidence="12">B10K-DU-001-21</strain>
        <tissue evidence="12">Muscle</tissue>
    </source>
</reference>
<feature type="non-terminal residue" evidence="12">
    <location>
        <position position="1"/>
    </location>
</feature>
<evidence type="ECO:0000256" key="4">
    <source>
        <dbReference type="ARBA" id="ARBA00022660"/>
    </source>
</evidence>
<dbReference type="AlphaFoldDB" id="A0A7K9E190"/>
<comment type="similarity">
    <text evidence="2">Belongs to the complex I NDUFC2 subunit family.</text>
</comment>
<evidence type="ECO:0000256" key="11">
    <source>
        <dbReference type="SAM" id="Phobius"/>
    </source>
</evidence>
<keyword evidence="13" id="KW-1185">Reference proteome</keyword>